<dbReference type="Pfam" id="PF07727">
    <property type="entry name" value="RVT_2"/>
    <property type="match status" value="1"/>
</dbReference>
<name>A0AAQ3P8I7_VIGMU</name>
<evidence type="ECO:0000259" key="2">
    <source>
        <dbReference type="Pfam" id="PF07727"/>
    </source>
</evidence>
<dbReference type="InterPro" id="IPR013103">
    <property type="entry name" value="RVT_2"/>
</dbReference>
<gene>
    <name evidence="3" type="ORF">V8G54_002585</name>
</gene>
<dbReference type="PANTHER" id="PTHR11439:SF442">
    <property type="entry name" value="CYSTEINE-RICH RLK (RECEPTOR-LIKE PROTEIN KINASE) 8"/>
    <property type="match status" value="1"/>
</dbReference>
<dbReference type="Proteomes" id="UP001374535">
    <property type="component" value="Chromosome 1"/>
</dbReference>
<evidence type="ECO:0000313" key="4">
    <source>
        <dbReference type="Proteomes" id="UP001374535"/>
    </source>
</evidence>
<dbReference type="CDD" id="cd09272">
    <property type="entry name" value="RNase_HI_RT_Ty1"/>
    <property type="match status" value="1"/>
</dbReference>
<accession>A0AAQ3P8I7</accession>
<feature type="domain" description="Reverse transcriptase Ty1/copia-type" evidence="2">
    <location>
        <begin position="37"/>
        <end position="279"/>
    </location>
</feature>
<dbReference type="InterPro" id="IPR043502">
    <property type="entry name" value="DNA/RNA_pol_sf"/>
</dbReference>
<sequence>MNVAYVSQIEPKNVKEALQDEQWCIPMQEELNQFERNQVWELIPREDTHQVIGTKWVFRNKLDEEGNITKNKARLVAQGYSQEEGIDYDETYAPVARLEAICLLLAYASIMKFKLFQMDLKSAFLNGFIKEDVYVEQPPGFEDFQFPNHIYKLKEALYGLKQAPRSWYERLNNFLLENNFNRGKVDSTLFIKRVGKHILITQVYVDDIIFGSTNKSLCEEFAKTMQGEFEMSMMGELTFFLGLQIKQLKEGMFISQTKYCREIIKKFVMDKAKEASTPMGTSCYLDKDESGIEVNQTKYRYMIGSLLYLSASRPDIMQSVCVCARYQSSPRESHLTAVKRILKYLKGTASFGLWYPSGTEPRLVGFSDADYGGCKIDRKSTSGTCHLLGSSLVSWHSKNKPAEYIAAGNCCAQILSMKQQLEDYDIYLDHIPLKCDNTSAINLTKNPIMHSRTKHIEIRHHFLRDHAESVRRTRRRRSYGLESTPAIRGPNIHGWISDEDLHPTYLQRWKERRVLRHKFATVNWLQASGFQISTMLMEQGIQHLLELQGVFYHNLKTKDGVAYSKVKGVDIALDYDIWTNVAHLPIFDDALHVPNDFGHFNRILTYRSFLRDPAQDLPNRKHLLVGPLKMEERLLHYLLLWILCPRGTNLAQCSELDLMIMSAITQNRKINWPSLISDTIMRAVRYDRASLPYPLLISKILEYRGVDVTVKNACMQMGIILQGDHYIFAEEVGAQVHEDVDEDDHEAPMQDPTNVAGSSQPPPQYSLESISRQIEMMATMQQTRMDEMMAFNNRRYDEINYHLHDIDSKLAKMYILDKLRTLARLVKLVSVELVKCCYGDRGNSRFILGVSKEVSGRGSSFVKIQRRCSSFVKYSKEVWFHLLWHQESGQSGLRQTAEWPTMAPRRLSIFCDLKLYSLAEGDVQTYLTLLGEDFLDA</sequence>
<protein>
    <recommendedName>
        <fullName evidence="2">Reverse transcriptase Ty1/copia-type domain-containing protein</fullName>
    </recommendedName>
</protein>
<reference evidence="3 4" key="1">
    <citation type="journal article" date="2023" name="Life. Sci Alliance">
        <title>Evolutionary insights into 3D genome organization and epigenetic landscape of Vigna mungo.</title>
        <authorList>
            <person name="Junaid A."/>
            <person name="Singh B."/>
            <person name="Bhatia S."/>
        </authorList>
    </citation>
    <scope>NUCLEOTIDE SEQUENCE [LARGE SCALE GENOMIC DNA]</scope>
    <source>
        <strain evidence="3">Urdbean</strain>
    </source>
</reference>
<keyword evidence="4" id="KW-1185">Reference proteome</keyword>
<dbReference type="PANTHER" id="PTHR11439">
    <property type="entry name" value="GAG-POL-RELATED RETROTRANSPOSON"/>
    <property type="match status" value="1"/>
</dbReference>
<evidence type="ECO:0000313" key="3">
    <source>
        <dbReference type="EMBL" id="WVZ24041.1"/>
    </source>
</evidence>
<dbReference type="SUPFAM" id="SSF56672">
    <property type="entry name" value="DNA/RNA polymerases"/>
    <property type="match status" value="1"/>
</dbReference>
<organism evidence="3 4">
    <name type="scientific">Vigna mungo</name>
    <name type="common">Black gram</name>
    <name type="synonym">Phaseolus mungo</name>
    <dbReference type="NCBI Taxonomy" id="3915"/>
    <lineage>
        <taxon>Eukaryota</taxon>
        <taxon>Viridiplantae</taxon>
        <taxon>Streptophyta</taxon>
        <taxon>Embryophyta</taxon>
        <taxon>Tracheophyta</taxon>
        <taxon>Spermatophyta</taxon>
        <taxon>Magnoliopsida</taxon>
        <taxon>eudicotyledons</taxon>
        <taxon>Gunneridae</taxon>
        <taxon>Pentapetalae</taxon>
        <taxon>rosids</taxon>
        <taxon>fabids</taxon>
        <taxon>Fabales</taxon>
        <taxon>Fabaceae</taxon>
        <taxon>Papilionoideae</taxon>
        <taxon>50 kb inversion clade</taxon>
        <taxon>NPAAA clade</taxon>
        <taxon>indigoferoid/millettioid clade</taxon>
        <taxon>Phaseoleae</taxon>
        <taxon>Vigna</taxon>
    </lineage>
</organism>
<feature type="region of interest" description="Disordered" evidence="1">
    <location>
        <begin position="739"/>
        <end position="764"/>
    </location>
</feature>
<proteinExistence type="predicted"/>
<dbReference type="EMBL" id="CP144700">
    <property type="protein sequence ID" value="WVZ24041.1"/>
    <property type="molecule type" value="Genomic_DNA"/>
</dbReference>
<dbReference type="AlphaFoldDB" id="A0AAQ3P8I7"/>
<evidence type="ECO:0000256" key="1">
    <source>
        <dbReference type="SAM" id="MobiDB-lite"/>
    </source>
</evidence>